<dbReference type="EMBL" id="MT144078">
    <property type="protein sequence ID" value="QJA48267.1"/>
    <property type="molecule type" value="Genomic_DNA"/>
</dbReference>
<evidence type="ECO:0000313" key="2">
    <source>
        <dbReference type="EMBL" id="QJA48267.1"/>
    </source>
</evidence>
<accession>A0A6H1ZLR7</accession>
<dbReference type="EMBL" id="MT144600">
    <property type="protein sequence ID" value="QJH94409.1"/>
    <property type="molecule type" value="Genomic_DNA"/>
</dbReference>
<name>A0A6H1ZLR7_9ZZZZ</name>
<keyword evidence="1" id="KW-0812">Transmembrane</keyword>
<sequence length="69" mass="8111">MVSWIKENGNYKSILIVVLLGFLGWSAVQIYAMPDKFIQTERYLTDQARIEVRLNNIQKDIKEVLRVLK</sequence>
<keyword evidence="1" id="KW-0472">Membrane</keyword>
<gene>
    <name evidence="2" type="ORF">TM448A00891_0002</name>
    <name evidence="3" type="ORF">TM448B00218_0052</name>
</gene>
<keyword evidence="1" id="KW-1133">Transmembrane helix</keyword>
<organism evidence="2">
    <name type="scientific">viral metagenome</name>
    <dbReference type="NCBI Taxonomy" id="1070528"/>
    <lineage>
        <taxon>unclassified sequences</taxon>
        <taxon>metagenomes</taxon>
        <taxon>organismal metagenomes</taxon>
    </lineage>
</organism>
<reference evidence="2" key="1">
    <citation type="submission" date="2020-03" db="EMBL/GenBank/DDBJ databases">
        <title>The deep terrestrial virosphere.</title>
        <authorList>
            <person name="Holmfeldt K."/>
            <person name="Nilsson E."/>
            <person name="Simone D."/>
            <person name="Lopez-Fernandez M."/>
            <person name="Wu X."/>
            <person name="de Brujin I."/>
            <person name="Lundin D."/>
            <person name="Andersson A."/>
            <person name="Bertilsson S."/>
            <person name="Dopson M."/>
        </authorList>
    </citation>
    <scope>NUCLEOTIDE SEQUENCE</scope>
    <source>
        <strain evidence="2">TM448A00891</strain>
        <strain evidence="3">TM448B00218</strain>
    </source>
</reference>
<proteinExistence type="predicted"/>
<evidence type="ECO:0000313" key="3">
    <source>
        <dbReference type="EMBL" id="QJH94409.1"/>
    </source>
</evidence>
<dbReference type="AlphaFoldDB" id="A0A6H1ZLR7"/>
<evidence type="ECO:0000256" key="1">
    <source>
        <dbReference type="SAM" id="Phobius"/>
    </source>
</evidence>
<protein>
    <submittedName>
        <fullName evidence="2">Uncharacterized protein</fullName>
    </submittedName>
</protein>
<feature type="transmembrane region" description="Helical" evidence="1">
    <location>
        <begin position="13"/>
        <end position="32"/>
    </location>
</feature>